<accession>A0A8J6KJK8</accession>
<proteinExistence type="inferred from homology"/>
<evidence type="ECO:0000259" key="17">
    <source>
        <dbReference type="Pfam" id="PF02463"/>
    </source>
</evidence>
<dbReference type="PANTHER" id="PTHR19306">
    <property type="entry name" value="STRUCTURAL MAINTENANCE OF CHROMOSOMES 5,6 SMC5, SMC6"/>
    <property type="match status" value="1"/>
</dbReference>
<comment type="subunit">
    <text evidence="13">Forms a heterodimer with smc5. Component of the SMC5-SMC6 complex which consists at least of smc5, smc6, nsmce2, nsmce1 and nsmce4a.</text>
</comment>
<keyword evidence="5" id="KW-0547">Nucleotide-binding</keyword>
<comment type="caution">
    <text evidence="18">The sequence shown here is derived from an EMBL/GenBank/DDBJ whole genome shotgun (WGS) entry which is preliminary data.</text>
</comment>
<keyword evidence="4" id="KW-0158">Chromosome</keyword>
<evidence type="ECO:0000256" key="10">
    <source>
        <dbReference type="ARBA" id="ARBA00023204"/>
    </source>
</evidence>
<dbReference type="Pfam" id="PF02463">
    <property type="entry name" value="SMC_N"/>
    <property type="match status" value="1"/>
</dbReference>
<dbReference type="OrthoDB" id="10072614at2759"/>
<feature type="coiled-coil region" evidence="15">
    <location>
        <begin position="235"/>
        <end position="262"/>
    </location>
</feature>
<evidence type="ECO:0000256" key="2">
    <source>
        <dbReference type="ARBA" id="ARBA00004286"/>
    </source>
</evidence>
<dbReference type="InterPro" id="IPR003395">
    <property type="entry name" value="RecF/RecN/SMC_N"/>
</dbReference>
<evidence type="ECO:0000256" key="16">
    <source>
        <dbReference type="SAM" id="MobiDB-lite"/>
    </source>
</evidence>
<evidence type="ECO:0000313" key="19">
    <source>
        <dbReference type="Proteomes" id="UP000770717"/>
    </source>
</evidence>
<feature type="coiled-coil region" evidence="15">
    <location>
        <begin position="700"/>
        <end position="850"/>
    </location>
</feature>
<evidence type="ECO:0000256" key="12">
    <source>
        <dbReference type="ARBA" id="ARBA00053909"/>
    </source>
</evidence>
<dbReference type="GO" id="GO:0005524">
    <property type="term" value="F:ATP binding"/>
    <property type="evidence" value="ECO:0007669"/>
    <property type="project" value="UniProtKB-KW"/>
</dbReference>
<evidence type="ECO:0000256" key="6">
    <source>
        <dbReference type="ARBA" id="ARBA00022763"/>
    </source>
</evidence>
<dbReference type="FunFam" id="3.40.50.300:FF:000959">
    <property type="entry name" value="structural maintenance of chromosomes protein 6"/>
    <property type="match status" value="1"/>
</dbReference>
<feature type="region of interest" description="Disordered" evidence="16">
    <location>
        <begin position="1"/>
        <end position="35"/>
    </location>
</feature>
<dbReference type="GO" id="GO:0003684">
    <property type="term" value="F:damaged DNA binding"/>
    <property type="evidence" value="ECO:0007669"/>
    <property type="project" value="TreeGrafter"/>
</dbReference>
<feature type="compositionally biased region" description="Basic and acidic residues" evidence="16">
    <location>
        <begin position="15"/>
        <end position="27"/>
    </location>
</feature>
<keyword evidence="19" id="KW-1185">Reference proteome</keyword>
<evidence type="ECO:0000256" key="4">
    <source>
        <dbReference type="ARBA" id="ARBA00022454"/>
    </source>
</evidence>
<dbReference type="SUPFAM" id="SSF52540">
    <property type="entry name" value="P-loop containing nucleoside triphosphate hydrolases"/>
    <property type="match status" value="1"/>
</dbReference>
<evidence type="ECO:0000256" key="8">
    <source>
        <dbReference type="ARBA" id="ARBA00023054"/>
    </source>
</evidence>
<comment type="function">
    <text evidence="12">Core component of the SMC5-SMC6 complex, a complex involved in repair of DNA double-strand breaks by homologous recombination. The complex may promote sister chromatid homologous recombination by recruiting the SMC1-SMC3 cohesin complex to double-strand breaks. The complex is required for telomere maintenance via recombination and mediates sumoylation of shelterin complex (telosome) components.</text>
</comment>
<feature type="coiled-coil region" evidence="15">
    <location>
        <begin position="302"/>
        <end position="336"/>
    </location>
</feature>
<dbReference type="InterPro" id="IPR027417">
    <property type="entry name" value="P-loop_NTPase"/>
</dbReference>
<dbReference type="GO" id="GO:0003697">
    <property type="term" value="F:single-stranded DNA binding"/>
    <property type="evidence" value="ECO:0007669"/>
    <property type="project" value="TreeGrafter"/>
</dbReference>
<keyword evidence="10" id="KW-0234">DNA repair</keyword>
<comment type="similarity">
    <text evidence="3">Belongs to the SMC family. SMC6 subfamily.</text>
</comment>
<keyword evidence="8 15" id="KW-0175">Coiled coil</keyword>
<evidence type="ECO:0000256" key="14">
    <source>
        <dbReference type="ARBA" id="ARBA00069480"/>
    </source>
</evidence>
<evidence type="ECO:0000256" key="15">
    <source>
        <dbReference type="SAM" id="Coils"/>
    </source>
</evidence>
<evidence type="ECO:0000256" key="9">
    <source>
        <dbReference type="ARBA" id="ARBA00023172"/>
    </source>
</evidence>
<dbReference type="GO" id="GO:0030915">
    <property type="term" value="C:Smc5-Smc6 complex"/>
    <property type="evidence" value="ECO:0007669"/>
    <property type="project" value="TreeGrafter"/>
</dbReference>
<protein>
    <recommendedName>
        <fullName evidence="14">Structural maintenance of chromosomes protein 6</fullName>
    </recommendedName>
</protein>
<gene>
    <name evidence="18" type="ORF">GDO78_002124</name>
</gene>
<evidence type="ECO:0000256" key="5">
    <source>
        <dbReference type="ARBA" id="ARBA00022741"/>
    </source>
</evidence>
<dbReference type="FunFam" id="3.40.50.300:FF:003232">
    <property type="entry name" value="Structural maintenance of chromosomes 6, gene 1"/>
    <property type="match status" value="1"/>
</dbReference>
<dbReference type="EMBL" id="WNTK01000001">
    <property type="protein sequence ID" value="KAG9494616.1"/>
    <property type="molecule type" value="Genomic_DNA"/>
</dbReference>
<dbReference type="GO" id="GO:0000724">
    <property type="term" value="P:double-strand break repair via homologous recombination"/>
    <property type="evidence" value="ECO:0007669"/>
    <property type="project" value="TreeGrafter"/>
</dbReference>
<evidence type="ECO:0000256" key="1">
    <source>
        <dbReference type="ARBA" id="ARBA00004123"/>
    </source>
</evidence>
<dbReference type="Proteomes" id="UP000770717">
    <property type="component" value="Unassembled WGS sequence"/>
</dbReference>
<evidence type="ECO:0000313" key="18">
    <source>
        <dbReference type="EMBL" id="KAG9494616.1"/>
    </source>
</evidence>
<keyword evidence="6" id="KW-0227">DNA damage</keyword>
<evidence type="ECO:0000256" key="13">
    <source>
        <dbReference type="ARBA" id="ARBA00064605"/>
    </source>
</evidence>
<dbReference type="Gene3D" id="1.10.287.1490">
    <property type="match status" value="2"/>
</dbReference>
<organism evidence="18 19">
    <name type="scientific">Eleutherodactylus coqui</name>
    <name type="common">Puerto Rican coqui</name>
    <dbReference type="NCBI Taxonomy" id="57060"/>
    <lineage>
        <taxon>Eukaryota</taxon>
        <taxon>Metazoa</taxon>
        <taxon>Chordata</taxon>
        <taxon>Craniata</taxon>
        <taxon>Vertebrata</taxon>
        <taxon>Euteleostomi</taxon>
        <taxon>Amphibia</taxon>
        <taxon>Batrachia</taxon>
        <taxon>Anura</taxon>
        <taxon>Neobatrachia</taxon>
        <taxon>Hyloidea</taxon>
        <taxon>Eleutherodactylidae</taxon>
        <taxon>Eleutherodactylinae</taxon>
        <taxon>Eleutherodactylus</taxon>
        <taxon>Eleutherodactylus</taxon>
    </lineage>
</organism>
<evidence type="ECO:0000256" key="7">
    <source>
        <dbReference type="ARBA" id="ARBA00022840"/>
    </source>
</evidence>
<evidence type="ECO:0000256" key="3">
    <source>
        <dbReference type="ARBA" id="ARBA00006793"/>
    </source>
</evidence>
<evidence type="ECO:0000256" key="11">
    <source>
        <dbReference type="ARBA" id="ARBA00023242"/>
    </source>
</evidence>
<sequence>MGKRKESSPLNTSVPEKKARAGAEREASTSYVNGGSQSSTAEVGIIESISLKNFMCHAMLGPFQFGPNVNFVVGNNGSGKSAVLTALIVGLGGKAAITNRGTSIKGFVKNGQSSADISIKLRNRGHDAYKPDVYGESVIVQQRLTADGNRSYKLKSSTGSLVSTKKEELTAMLDHFNIQVDNPVSVLTQEMSKHFLQSKNETDKYKFFMKATQLDQMKDDYSYIMETKTRTRDQINFGAERLNELKRECMEKEEKFKNLASLGEMKEKLEELKQNMAWAVVSEAEKQILPFREQIAAEEGRTVKFEQKISEWQDKVKKAQESFQALQGKLEEISREAQALKPQGTALKASMQNRKRIYHESEVIYNRFRMELKRLERDGEQLNRRIQELQSSSDNVSEEEKIARLEEIDRLKDNIKALHDQDVTTSEQINQFQQAVYRDKEQRNRIVNAERDQKQKVDGLKRQIKELHDSKTDRLRRFGQHIPALLAEIDAAYERRCFKKKPIGPLGACIRLKDPQLALAVESCLKSLLLAFCCDNHQDERMLQSLMSKVFPHGQRPQIIVNEFRNQIYNVSQRAVNHEHYPTVLTALEIDNPVVANCLIDMRTIEAVLLIKNNSEARDVMQKKVPPKNCREAFTGDGDQVFKNRYYSSEFNRPRYLSRDVEGEISHLEREVNDIVAQFSTIQQEVRSIDMDVRKNEVLLRQHHETKKRIQIQIKEANGRISELENVEEQPSIDIATLEGEVQENKNRIEHIKEKVEKAKLEMEDYKCQSLDSERQYDDIKMKISSVSEVAEPVKEDLQKVDQEVETCKRHKKHYEEKCREHLNGIKKHREELNAKEKDLEDKISKARQIFPERIDVPRTARSLDAEINRLRTKINSEYHLHGNRDEIIKEYHAAKENYQEMESKVKNLKVFVKLLDDIMTQRYKMYRQFQRYLSLRCKYYFDSLLFQRCYSGKISFDHKNESLSITVQPGEGDKAALSDMRSLSGGERSFSTVCFVLSLWSIAESPFRCLDEFDVYMDMVNRRISMDMMLTMADSQRFRQFILLTPQHMSSIPTTHLIRILRMNDPERGQTTLPFQAVNQEEEEND</sequence>
<reference evidence="18" key="1">
    <citation type="thesis" date="2020" institute="ProQuest LLC" country="789 East Eisenhower Parkway, Ann Arbor, MI, USA">
        <title>Comparative Genomics and Chromosome Evolution.</title>
        <authorList>
            <person name="Mudd A.B."/>
        </authorList>
    </citation>
    <scope>NUCLEOTIDE SEQUENCE</scope>
    <source>
        <strain evidence="18">HN-11 Male</strain>
        <tissue evidence="18">Kidney and liver</tissue>
    </source>
</reference>
<feature type="coiled-coil region" evidence="15">
    <location>
        <begin position="365"/>
        <end position="399"/>
    </location>
</feature>
<keyword evidence="11" id="KW-0539">Nucleus</keyword>
<dbReference type="GO" id="GO:0035861">
    <property type="term" value="C:site of double-strand break"/>
    <property type="evidence" value="ECO:0007669"/>
    <property type="project" value="TreeGrafter"/>
</dbReference>
<name>A0A8J6KJK8_ELECQ</name>
<dbReference type="PANTHER" id="PTHR19306:SF6">
    <property type="entry name" value="STRUCTURAL MAINTENANCE OF CHROMOSOMES PROTEIN 6"/>
    <property type="match status" value="1"/>
</dbReference>
<keyword evidence="7" id="KW-0067">ATP-binding</keyword>
<comment type="subcellular location">
    <subcellularLocation>
        <location evidence="2">Chromosome</location>
    </subcellularLocation>
    <subcellularLocation>
        <location evidence="1">Nucleus</location>
    </subcellularLocation>
</comment>
<dbReference type="GO" id="GO:0005634">
    <property type="term" value="C:nucleus"/>
    <property type="evidence" value="ECO:0007669"/>
    <property type="project" value="UniProtKB-SubCell"/>
</dbReference>
<keyword evidence="9" id="KW-0233">DNA recombination</keyword>
<feature type="domain" description="RecF/RecN/SMC N-terminal" evidence="17">
    <location>
        <begin position="46"/>
        <end position="1058"/>
    </location>
</feature>
<dbReference type="AlphaFoldDB" id="A0A8J6KJK8"/>
<dbReference type="Gene3D" id="3.40.50.300">
    <property type="entry name" value="P-loop containing nucleotide triphosphate hydrolases"/>
    <property type="match status" value="2"/>
</dbReference>